<dbReference type="InterPro" id="IPR037215">
    <property type="entry name" value="GUN4-like_sf"/>
</dbReference>
<dbReference type="Pfam" id="PF05419">
    <property type="entry name" value="GUN4"/>
    <property type="match status" value="1"/>
</dbReference>
<dbReference type="Proteomes" id="UP000008206">
    <property type="component" value="Chromosome"/>
</dbReference>
<dbReference type="HOGENOM" id="CLU_1183453_0_0_3"/>
<proteinExistence type="predicted"/>
<dbReference type="STRING" id="497965.Cyan7822_0168"/>
<keyword evidence="3" id="KW-1185">Reference proteome</keyword>
<organism evidence="2 3">
    <name type="scientific">Gloeothece verrucosa (strain PCC 7822)</name>
    <name type="common">Cyanothece sp. (strain PCC 7822)</name>
    <dbReference type="NCBI Taxonomy" id="497965"/>
    <lineage>
        <taxon>Bacteria</taxon>
        <taxon>Bacillati</taxon>
        <taxon>Cyanobacteriota</taxon>
        <taxon>Cyanophyceae</taxon>
        <taxon>Oscillatoriophycideae</taxon>
        <taxon>Chroococcales</taxon>
        <taxon>Aphanothecaceae</taxon>
        <taxon>Gloeothece</taxon>
        <taxon>Gloeothece verrucosa</taxon>
    </lineage>
</organism>
<feature type="domain" description="GUN4-like" evidence="1">
    <location>
        <begin position="54"/>
        <end position="184"/>
    </location>
</feature>
<dbReference type="RefSeq" id="WP_013320329.1">
    <property type="nucleotide sequence ID" value="NC_014501.1"/>
</dbReference>
<reference evidence="3" key="1">
    <citation type="journal article" date="2011" name="MBio">
        <title>Novel metabolic attributes of the genus Cyanothece, comprising a group of unicellular nitrogen-fixing Cyanobacteria.</title>
        <authorList>
            <person name="Bandyopadhyay A."/>
            <person name="Elvitigala T."/>
            <person name="Welsh E."/>
            <person name="Stockel J."/>
            <person name="Liberton M."/>
            <person name="Min H."/>
            <person name="Sherman L.A."/>
            <person name="Pakrasi H.B."/>
        </authorList>
    </citation>
    <scope>NUCLEOTIDE SEQUENCE [LARGE SCALE GENOMIC DNA]</scope>
    <source>
        <strain evidence="3">PCC 7822</strain>
    </source>
</reference>
<gene>
    <name evidence="2" type="ordered locus">Cyan7822_0168</name>
</gene>
<dbReference type="EMBL" id="CP002198">
    <property type="protein sequence ID" value="ADN12219.1"/>
    <property type="molecule type" value="Genomic_DNA"/>
</dbReference>
<dbReference type="KEGG" id="cyj:Cyan7822_0168"/>
<dbReference type="AlphaFoldDB" id="E0UIM5"/>
<sequence>MSQCLNPNCLYHNLDTNQLCFKCGSSLLLKVRPRGLSQRFFPVDKYLSSHPTLEIGYCRLYQFLATKNWKEANEETAHLILKICENIQKFGGDWPNLSYLPALELRKIDRLWLHFSEGHFGFSVQGEIWQQLGGRLDFFEFELYEQWAKKVGWQANNIWIKYSQLKDFTYGPDGYLPAVTMTWSNGDAACCGVETFQLFSQVSPLIKSGSSHFCYSEPYPSLSPSTSLGLKAQG</sequence>
<dbReference type="PANTHER" id="PTHR34800">
    <property type="entry name" value="TETRAPYRROLE-BINDING PROTEIN, CHLOROPLASTIC"/>
    <property type="match status" value="1"/>
</dbReference>
<dbReference type="GO" id="GO:0046906">
    <property type="term" value="F:tetrapyrrole binding"/>
    <property type="evidence" value="ECO:0007669"/>
    <property type="project" value="TreeGrafter"/>
</dbReference>
<evidence type="ECO:0000259" key="1">
    <source>
        <dbReference type="Pfam" id="PF05419"/>
    </source>
</evidence>
<evidence type="ECO:0000313" key="2">
    <source>
        <dbReference type="EMBL" id="ADN12219.1"/>
    </source>
</evidence>
<protein>
    <submittedName>
        <fullName evidence="2">GUN4 domain protein</fullName>
    </submittedName>
</protein>
<dbReference type="Gene3D" id="1.10.10.1770">
    <property type="entry name" value="Gun4-like"/>
    <property type="match status" value="1"/>
</dbReference>
<dbReference type="eggNOG" id="COG1196">
    <property type="taxonomic scope" value="Bacteria"/>
</dbReference>
<dbReference type="OrthoDB" id="7915178at2"/>
<dbReference type="SUPFAM" id="SSF140869">
    <property type="entry name" value="GUN4-like"/>
    <property type="match status" value="1"/>
</dbReference>
<accession>E0UIM5</accession>
<dbReference type="CDD" id="cd16383">
    <property type="entry name" value="GUN4"/>
    <property type="match status" value="1"/>
</dbReference>
<dbReference type="PANTHER" id="PTHR34800:SF1">
    <property type="entry name" value="TETRAPYRROLE-BINDING PROTEIN, CHLOROPLASTIC"/>
    <property type="match status" value="1"/>
</dbReference>
<evidence type="ECO:0000313" key="3">
    <source>
        <dbReference type="Proteomes" id="UP000008206"/>
    </source>
</evidence>
<name>E0UIM5_GLOV7</name>
<dbReference type="InterPro" id="IPR008629">
    <property type="entry name" value="GUN4-like"/>
</dbReference>
<dbReference type="Gene3D" id="1.25.40.620">
    <property type="match status" value="1"/>
</dbReference>